<dbReference type="PROSITE" id="PS50956">
    <property type="entry name" value="HTH_ASNC_2"/>
    <property type="match status" value="1"/>
</dbReference>
<organism evidence="5">
    <name type="scientific">Caulobacter sp. 73W</name>
    <dbReference type="NCBI Taxonomy" id="3161137"/>
    <lineage>
        <taxon>Bacteria</taxon>
        <taxon>Pseudomonadati</taxon>
        <taxon>Pseudomonadota</taxon>
        <taxon>Alphaproteobacteria</taxon>
        <taxon>Caulobacterales</taxon>
        <taxon>Caulobacteraceae</taxon>
        <taxon>Caulobacter</taxon>
    </lineage>
</organism>
<dbReference type="PRINTS" id="PR00033">
    <property type="entry name" value="HTHASNC"/>
</dbReference>
<dbReference type="SUPFAM" id="SSF54909">
    <property type="entry name" value="Dimeric alpha+beta barrel"/>
    <property type="match status" value="1"/>
</dbReference>
<dbReference type="InterPro" id="IPR019887">
    <property type="entry name" value="Tscrpt_reg_AsnC/Lrp_C"/>
</dbReference>
<dbReference type="SMART" id="SM00344">
    <property type="entry name" value="HTH_ASNC"/>
    <property type="match status" value="1"/>
</dbReference>
<accession>A0AB39KVA8</accession>
<dbReference type="PANTHER" id="PTHR30154">
    <property type="entry name" value="LEUCINE-RESPONSIVE REGULATORY PROTEIN"/>
    <property type="match status" value="1"/>
</dbReference>
<dbReference type="InterPro" id="IPR000485">
    <property type="entry name" value="AsnC-type_HTH_dom"/>
</dbReference>
<dbReference type="Pfam" id="PF01037">
    <property type="entry name" value="AsnC_trans_reg"/>
    <property type="match status" value="1"/>
</dbReference>
<gene>
    <name evidence="5" type="ORF">ABOZ73_03625</name>
</gene>
<feature type="domain" description="HTH asnC-type" evidence="4">
    <location>
        <begin position="16"/>
        <end position="77"/>
    </location>
</feature>
<dbReference type="RefSeq" id="WP_369060797.1">
    <property type="nucleotide sequence ID" value="NZ_CP158375.1"/>
</dbReference>
<name>A0AB39KVA8_9CAUL</name>
<evidence type="ECO:0000259" key="4">
    <source>
        <dbReference type="PROSITE" id="PS50956"/>
    </source>
</evidence>
<dbReference type="GO" id="GO:0005829">
    <property type="term" value="C:cytosol"/>
    <property type="evidence" value="ECO:0007669"/>
    <property type="project" value="TreeGrafter"/>
</dbReference>
<dbReference type="Pfam" id="PF13404">
    <property type="entry name" value="HTH_AsnC-type"/>
    <property type="match status" value="1"/>
</dbReference>
<evidence type="ECO:0000256" key="2">
    <source>
        <dbReference type="ARBA" id="ARBA00023125"/>
    </source>
</evidence>
<dbReference type="Gene3D" id="3.30.70.920">
    <property type="match status" value="1"/>
</dbReference>
<dbReference type="PANTHER" id="PTHR30154:SF34">
    <property type="entry name" value="TRANSCRIPTIONAL REGULATOR AZLB"/>
    <property type="match status" value="1"/>
</dbReference>
<keyword evidence="3" id="KW-0804">Transcription</keyword>
<dbReference type="GO" id="GO:0043565">
    <property type="term" value="F:sequence-specific DNA binding"/>
    <property type="evidence" value="ECO:0007669"/>
    <property type="project" value="InterPro"/>
</dbReference>
<dbReference type="SUPFAM" id="SSF46785">
    <property type="entry name" value="Winged helix' DNA-binding domain"/>
    <property type="match status" value="1"/>
</dbReference>
<dbReference type="GO" id="GO:0043200">
    <property type="term" value="P:response to amino acid"/>
    <property type="evidence" value="ECO:0007669"/>
    <property type="project" value="TreeGrafter"/>
</dbReference>
<protein>
    <submittedName>
        <fullName evidence="5">Lrp/AsnC family transcriptional regulator</fullName>
    </submittedName>
</protein>
<dbReference type="InterPro" id="IPR036388">
    <property type="entry name" value="WH-like_DNA-bd_sf"/>
</dbReference>
<evidence type="ECO:0000256" key="1">
    <source>
        <dbReference type="ARBA" id="ARBA00023015"/>
    </source>
</evidence>
<evidence type="ECO:0000256" key="3">
    <source>
        <dbReference type="ARBA" id="ARBA00023163"/>
    </source>
</evidence>
<evidence type="ECO:0000313" key="5">
    <source>
        <dbReference type="EMBL" id="XDO97522.1"/>
    </source>
</evidence>
<dbReference type="EMBL" id="CP158375">
    <property type="protein sequence ID" value="XDO97522.1"/>
    <property type="molecule type" value="Genomic_DNA"/>
</dbReference>
<reference evidence="5" key="1">
    <citation type="submission" date="2024-06" db="EMBL/GenBank/DDBJ databases">
        <title>Caulobacter inopinatus, sp. nov.</title>
        <authorList>
            <person name="Donachie S.P."/>
        </authorList>
    </citation>
    <scope>NUCLEOTIDE SEQUENCE</scope>
    <source>
        <strain evidence="5">73W</strain>
    </source>
</reference>
<keyword evidence="1" id="KW-0805">Transcription regulation</keyword>
<sequence length="153" mass="16707">MSENQTASRQIAGARDALDEKLIALLSQDARMTLTALAQKLALSRTAVQARMARLERDKVILGYRAVLAANEDEGLRAVLSLTFGQRPCEPVVARFRHWPEITRYYSVTGAVDGVAIVRTATPQDLSRLVDRLSATEGVESVRSAVVLKAEEG</sequence>
<dbReference type="InterPro" id="IPR011008">
    <property type="entry name" value="Dimeric_a/b-barrel"/>
</dbReference>
<dbReference type="InterPro" id="IPR036390">
    <property type="entry name" value="WH_DNA-bd_sf"/>
</dbReference>
<proteinExistence type="predicted"/>
<keyword evidence="2" id="KW-0238">DNA-binding</keyword>
<dbReference type="AlphaFoldDB" id="A0AB39KVA8"/>
<dbReference type="InterPro" id="IPR019888">
    <property type="entry name" value="Tscrpt_reg_AsnC-like"/>
</dbReference>
<dbReference type="Gene3D" id="1.10.10.10">
    <property type="entry name" value="Winged helix-like DNA-binding domain superfamily/Winged helix DNA-binding domain"/>
    <property type="match status" value="1"/>
</dbReference>